<dbReference type="OrthoDB" id="1913496at2759"/>
<protein>
    <submittedName>
        <fullName evidence="3">RNA recognition motif domain</fullName>
    </submittedName>
</protein>
<dbReference type="InterPro" id="IPR000504">
    <property type="entry name" value="RRM_dom"/>
</dbReference>
<name>A0A200R7L8_MACCD</name>
<feature type="domain" description="RRM" evidence="2">
    <location>
        <begin position="30"/>
        <end position="113"/>
    </location>
</feature>
<dbReference type="GO" id="GO:0003723">
    <property type="term" value="F:RNA binding"/>
    <property type="evidence" value="ECO:0007669"/>
    <property type="project" value="UniProtKB-UniRule"/>
</dbReference>
<accession>A0A200R7L8</accession>
<evidence type="ECO:0000313" key="3">
    <source>
        <dbReference type="EMBL" id="OVA18705.1"/>
    </source>
</evidence>
<dbReference type="SUPFAM" id="SSF54928">
    <property type="entry name" value="RNA-binding domain, RBD"/>
    <property type="match status" value="1"/>
</dbReference>
<dbReference type="InterPro" id="IPR035979">
    <property type="entry name" value="RBD_domain_sf"/>
</dbReference>
<dbReference type="STRING" id="56857.A0A200R7L8"/>
<dbReference type="InParanoid" id="A0A200R7L8"/>
<dbReference type="PANTHER" id="PTHR36309">
    <property type="entry name" value="RNA-BINDING (RRM/RBD/RNP MOTIFS) FAMILY PROTEIN"/>
    <property type="match status" value="1"/>
</dbReference>
<dbReference type="Pfam" id="PF00076">
    <property type="entry name" value="RRM_1"/>
    <property type="match status" value="1"/>
</dbReference>
<keyword evidence="4" id="KW-1185">Reference proteome</keyword>
<dbReference type="Proteomes" id="UP000195402">
    <property type="component" value="Unassembled WGS sequence"/>
</dbReference>
<comment type="caution">
    <text evidence="3">The sequence shown here is derived from an EMBL/GenBank/DDBJ whole genome shotgun (WGS) entry which is preliminary data.</text>
</comment>
<proteinExistence type="predicted"/>
<sequence length="211" mass="24250">MENLKRLNRHLYMGTPADKEYAAFEEKVKRTVYIDNLSPQVTEAVLKTALGQFGSVTNVQFIPNYIEQNNIPQCALVEMENAKQAKSIVSEMGNYPFMMSGMPRPVRARAAEIGMFGDRPIKPGRKITCRWVDIKDPDFEVAQKLKQLTRKHALEASYLVKLQLDEEEKLAQQQSEILKANYKKYEMLENLLSDGTVNRLAYRYNLNVPDD</sequence>
<evidence type="ECO:0000259" key="2">
    <source>
        <dbReference type="PROSITE" id="PS50102"/>
    </source>
</evidence>
<organism evidence="3 4">
    <name type="scientific">Macleaya cordata</name>
    <name type="common">Five-seeded plume-poppy</name>
    <name type="synonym">Bocconia cordata</name>
    <dbReference type="NCBI Taxonomy" id="56857"/>
    <lineage>
        <taxon>Eukaryota</taxon>
        <taxon>Viridiplantae</taxon>
        <taxon>Streptophyta</taxon>
        <taxon>Embryophyta</taxon>
        <taxon>Tracheophyta</taxon>
        <taxon>Spermatophyta</taxon>
        <taxon>Magnoliopsida</taxon>
        <taxon>Ranunculales</taxon>
        <taxon>Papaveraceae</taxon>
        <taxon>Papaveroideae</taxon>
        <taxon>Macleaya</taxon>
    </lineage>
</organism>
<dbReference type="Gene3D" id="3.30.70.330">
    <property type="match status" value="1"/>
</dbReference>
<dbReference type="InterPro" id="IPR012677">
    <property type="entry name" value="Nucleotide-bd_a/b_plait_sf"/>
</dbReference>
<dbReference type="FunCoup" id="A0A200R7L8">
    <property type="interactions" value="1105"/>
</dbReference>
<dbReference type="SMART" id="SM00360">
    <property type="entry name" value="RRM"/>
    <property type="match status" value="1"/>
</dbReference>
<evidence type="ECO:0000313" key="4">
    <source>
        <dbReference type="Proteomes" id="UP000195402"/>
    </source>
</evidence>
<evidence type="ECO:0000256" key="1">
    <source>
        <dbReference type="PROSITE-ProRule" id="PRU00176"/>
    </source>
</evidence>
<dbReference type="OMA" id="MFDDRPI"/>
<dbReference type="PANTHER" id="PTHR36309:SF1">
    <property type="entry name" value="RNA-BINDING (RRM_RBD_RNP MOTIFS) FAMILY PROTEIN"/>
    <property type="match status" value="1"/>
</dbReference>
<dbReference type="EMBL" id="MVGT01000435">
    <property type="protein sequence ID" value="OVA18705.1"/>
    <property type="molecule type" value="Genomic_DNA"/>
</dbReference>
<dbReference type="InterPro" id="IPR053316">
    <property type="entry name" value="Epigenetic_reg_gene_expr"/>
</dbReference>
<keyword evidence="1" id="KW-0694">RNA-binding</keyword>
<dbReference type="PROSITE" id="PS50102">
    <property type="entry name" value="RRM"/>
    <property type="match status" value="1"/>
</dbReference>
<dbReference type="CDD" id="cd00590">
    <property type="entry name" value="RRM_SF"/>
    <property type="match status" value="1"/>
</dbReference>
<reference evidence="3 4" key="1">
    <citation type="journal article" date="2017" name="Mol. Plant">
        <title>The Genome of Medicinal Plant Macleaya cordata Provides New Insights into Benzylisoquinoline Alkaloids Metabolism.</title>
        <authorList>
            <person name="Liu X."/>
            <person name="Liu Y."/>
            <person name="Huang P."/>
            <person name="Ma Y."/>
            <person name="Qing Z."/>
            <person name="Tang Q."/>
            <person name="Cao H."/>
            <person name="Cheng P."/>
            <person name="Zheng Y."/>
            <person name="Yuan Z."/>
            <person name="Zhou Y."/>
            <person name="Liu J."/>
            <person name="Tang Z."/>
            <person name="Zhuo Y."/>
            <person name="Zhang Y."/>
            <person name="Yu L."/>
            <person name="Huang J."/>
            <person name="Yang P."/>
            <person name="Peng Q."/>
            <person name="Zhang J."/>
            <person name="Jiang W."/>
            <person name="Zhang Z."/>
            <person name="Lin K."/>
            <person name="Ro D.K."/>
            <person name="Chen X."/>
            <person name="Xiong X."/>
            <person name="Shang Y."/>
            <person name="Huang S."/>
            <person name="Zeng J."/>
        </authorList>
    </citation>
    <scope>NUCLEOTIDE SEQUENCE [LARGE SCALE GENOMIC DNA]</scope>
    <source>
        <strain evidence="4">cv. BLH2017</strain>
        <tissue evidence="3">Root</tissue>
    </source>
</reference>
<gene>
    <name evidence="3" type="ORF">BVC80_1831g267</name>
</gene>
<dbReference type="AlphaFoldDB" id="A0A200R7L8"/>